<dbReference type="Proteomes" id="UP000667802">
    <property type="component" value="Unassembled WGS sequence"/>
</dbReference>
<proteinExistence type="predicted"/>
<reference evidence="4" key="1">
    <citation type="journal article" date="2021" name="Science">
        <title>Hunting the eagle killer: A cyanobacterial neurotoxin causes vacuolar myelinopathy.</title>
        <authorList>
            <person name="Breinlinger S."/>
            <person name="Phillips T.J."/>
            <person name="Haram B.N."/>
            <person name="Mares J."/>
            <person name="Martinez Yerena J.A."/>
            <person name="Hrouzek P."/>
            <person name="Sobotka R."/>
            <person name="Henderson W.M."/>
            <person name="Schmieder P."/>
            <person name="Williams S.M."/>
            <person name="Lauderdale J.D."/>
            <person name="Wilde H.D."/>
            <person name="Gerrin W."/>
            <person name="Kust A."/>
            <person name="Washington J.W."/>
            <person name="Wagner C."/>
            <person name="Geier B."/>
            <person name="Liebeke M."/>
            <person name="Enke H."/>
            <person name="Niedermeyer T.H.J."/>
            <person name="Wilde S.B."/>
        </authorList>
    </citation>
    <scope>NUCLEOTIDE SEQUENCE [LARGE SCALE GENOMIC DNA]</scope>
    <source>
        <strain evidence="4">Thurmond2011</strain>
    </source>
</reference>
<protein>
    <submittedName>
        <fullName evidence="3">Helix-turn-helix domain-containing protein</fullName>
    </submittedName>
</protein>
<sequence>MKQPRQVLESLPGLRLSYLNGMTDSIKVQTSNPGFFSKADVSTATTRRDKIQGKFYPLQHEEWLRAYKDLTDSQRGVLYYLRSLDPYSNGLRIRASKIAGDLGISRQTVYKAIDALEEKGYINKEDVEYTLKIQSKGFLCDSYSSCTQLSSENDSCKSEATAVSIERQLSSESDSCKSEATAVSVERQLSSETLTQQESQSSKINKTYTDFKKTLSEEERANFLNFCQEKIKNLSQEVNDIEAWLAHQTKAGRNRWEVYYEKYLASKQKSAKKAEAKNTLSQFRQEIEQQQRQVEKAWFESQHQDSTSNTGGAA</sequence>
<feature type="region of interest" description="Disordered" evidence="2">
    <location>
        <begin position="294"/>
        <end position="314"/>
    </location>
</feature>
<gene>
    <name evidence="3" type="ORF">G7B40_037865</name>
</gene>
<dbReference type="Gene3D" id="1.10.10.10">
    <property type="entry name" value="Winged helix-like DNA-binding domain superfamily/Winged helix DNA-binding domain"/>
    <property type="match status" value="1"/>
</dbReference>
<dbReference type="InterPro" id="IPR036390">
    <property type="entry name" value="WH_DNA-bd_sf"/>
</dbReference>
<feature type="coiled-coil region" evidence="1">
    <location>
        <begin position="266"/>
        <end position="293"/>
    </location>
</feature>
<dbReference type="AlphaFoldDB" id="A0AAP5M9K5"/>
<organism evidence="3 4">
    <name type="scientific">Aetokthonos hydrillicola Thurmond2011</name>
    <dbReference type="NCBI Taxonomy" id="2712845"/>
    <lineage>
        <taxon>Bacteria</taxon>
        <taxon>Bacillati</taxon>
        <taxon>Cyanobacteriota</taxon>
        <taxon>Cyanophyceae</taxon>
        <taxon>Nostocales</taxon>
        <taxon>Hapalosiphonaceae</taxon>
        <taxon>Aetokthonos</taxon>
    </lineage>
</organism>
<dbReference type="EMBL" id="JAALHA020000032">
    <property type="protein sequence ID" value="MDR9900276.1"/>
    <property type="molecule type" value="Genomic_DNA"/>
</dbReference>
<dbReference type="InterPro" id="IPR036388">
    <property type="entry name" value="WH-like_DNA-bd_sf"/>
</dbReference>
<dbReference type="SUPFAM" id="SSF46785">
    <property type="entry name" value="Winged helix' DNA-binding domain"/>
    <property type="match status" value="1"/>
</dbReference>
<name>A0AAP5M9K5_9CYAN</name>
<evidence type="ECO:0000313" key="3">
    <source>
        <dbReference type="EMBL" id="MDR9900276.1"/>
    </source>
</evidence>
<feature type="compositionally biased region" description="Polar residues" evidence="2">
    <location>
        <begin position="304"/>
        <end position="314"/>
    </location>
</feature>
<evidence type="ECO:0000256" key="2">
    <source>
        <dbReference type="SAM" id="MobiDB-lite"/>
    </source>
</evidence>
<keyword evidence="1" id="KW-0175">Coiled coil</keyword>
<accession>A0AAP5M9K5</accession>
<comment type="caution">
    <text evidence="3">The sequence shown here is derived from an EMBL/GenBank/DDBJ whole genome shotgun (WGS) entry which is preliminary data.</text>
</comment>
<dbReference type="Pfam" id="PF13730">
    <property type="entry name" value="HTH_36"/>
    <property type="match status" value="1"/>
</dbReference>
<evidence type="ECO:0000256" key="1">
    <source>
        <dbReference type="SAM" id="Coils"/>
    </source>
</evidence>
<keyword evidence="4" id="KW-1185">Reference proteome</keyword>
<dbReference type="RefSeq" id="WP_243902290.1">
    <property type="nucleotide sequence ID" value="NZ_CAWQFN010000717.1"/>
</dbReference>
<evidence type="ECO:0000313" key="4">
    <source>
        <dbReference type="Proteomes" id="UP000667802"/>
    </source>
</evidence>